<keyword evidence="1" id="KW-0479">Metal-binding</keyword>
<dbReference type="InterPro" id="IPR058746">
    <property type="entry name" value="Znf_RING-type_Topors"/>
</dbReference>
<dbReference type="InterPro" id="IPR001841">
    <property type="entry name" value="Znf_RING"/>
</dbReference>
<keyword evidence="2 4" id="KW-0863">Zinc-finger</keyword>
<dbReference type="SMART" id="SM00184">
    <property type="entry name" value="RING"/>
    <property type="match status" value="1"/>
</dbReference>
<dbReference type="Pfam" id="PF13639">
    <property type="entry name" value="zf-RING_2"/>
    <property type="match status" value="1"/>
</dbReference>
<evidence type="ECO:0000256" key="4">
    <source>
        <dbReference type="PROSITE-ProRule" id="PRU00175"/>
    </source>
</evidence>
<accession>A0AAE1IUW0</accession>
<feature type="domain" description="PHD-type" evidence="6">
    <location>
        <begin position="125"/>
        <end position="174"/>
    </location>
</feature>
<dbReference type="GO" id="GO:0008270">
    <property type="term" value="F:zinc ion binding"/>
    <property type="evidence" value="ECO:0007669"/>
    <property type="project" value="UniProtKB-KW"/>
</dbReference>
<proteinExistence type="predicted"/>
<keyword evidence="9" id="KW-1185">Reference proteome</keyword>
<feature type="compositionally biased region" description="Polar residues" evidence="5">
    <location>
        <begin position="315"/>
        <end position="335"/>
    </location>
</feature>
<dbReference type="PANTHER" id="PTHR47177">
    <property type="entry name" value="F18C1.6 PROTEIN"/>
    <property type="match status" value="1"/>
</dbReference>
<protein>
    <recommendedName>
        <fullName evidence="10">PHD and RING finger domain-containing protein 1</fullName>
    </recommendedName>
</protein>
<dbReference type="InterPro" id="IPR017907">
    <property type="entry name" value="Znf_RING_CS"/>
</dbReference>
<dbReference type="CDD" id="cd16574">
    <property type="entry name" value="RING-HC_Topors"/>
    <property type="match status" value="1"/>
</dbReference>
<feature type="compositionally biased region" description="Basic and acidic residues" evidence="5">
    <location>
        <begin position="244"/>
        <end position="253"/>
    </location>
</feature>
<dbReference type="SMART" id="SM00249">
    <property type="entry name" value="PHD"/>
    <property type="match status" value="1"/>
</dbReference>
<evidence type="ECO:0000256" key="2">
    <source>
        <dbReference type="ARBA" id="ARBA00022771"/>
    </source>
</evidence>
<dbReference type="InterPro" id="IPR019787">
    <property type="entry name" value="Znf_PHD-finger"/>
</dbReference>
<dbReference type="InterPro" id="IPR001965">
    <property type="entry name" value="Znf_PHD"/>
</dbReference>
<evidence type="ECO:0000313" key="8">
    <source>
        <dbReference type="EMBL" id="KAK4257281.1"/>
    </source>
</evidence>
<evidence type="ECO:0000256" key="5">
    <source>
        <dbReference type="SAM" id="MobiDB-lite"/>
    </source>
</evidence>
<sequence>MSIVPSSPNKRLRTQDQEDSDDNHHLPPSVEDDQPDSCGICYNDHGSSIRGEIDCCNHFFCFVCIMEWSKHESRCPLCRQRFSTVRRPPKPGVFPSSRLVKVPIRDQVCHVHGNITTGPADRYAETRCSVCNGGEDESYLLLCDLCDTASHTYCVGLGYVVPEGDWFCQDCTVSRSINDNHNVDHQRDIPTAESSVTILDIVREPDSQMVQRSRPSPLVSPLPDRVSRSKERNRDVSVTPLPERVNRNEDRNRDISARTLRKCRNVQRNIQALRQNWNALRNGSLRFSSAPSESVVRHDTQQNTDSLPRGKSDQLHSSASTSPHQSIIQSGPSNNKLDESGSKDVNKAWKMLDRARMMEKTNNNKGSILPQGLGHPSTVVGPRKAPGIHCNEQGLKIHQSGRSTGNEKPYSFSSFNKDMNNCRPLESGGKKHSGVAHKVTTPNIRDQASHLEECCEPSLPSKMPSSILCVPRRENGERNFAKEQSRSSCLVTSVGSAPSDGKIGSLSSSSRDEGEKKRLSKNFGHTNTQDSEDAKNEIKSLVKLNLKILSKDKQLGVDAFKEIARHSTHAILAACQSEHGKLGASSSSSLCSHGGDHEHSHKSTLMPNCCRQCFYMFVKNAVSSTMMQKVGGGGSSSSS</sequence>
<dbReference type="PROSITE" id="PS50089">
    <property type="entry name" value="ZF_RING_2"/>
    <property type="match status" value="1"/>
</dbReference>
<dbReference type="Proteomes" id="UP001293593">
    <property type="component" value="Unassembled WGS sequence"/>
</dbReference>
<dbReference type="PROSITE" id="PS00518">
    <property type="entry name" value="ZF_RING_1"/>
    <property type="match status" value="1"/>
</dbReference>
<feature type="region of interest" description="Disordered" evidence="5">
    <location>
        <begin position="491"/>
        <end position="533"/>
    </location>
</feature>
<evidence type="ECO:0000313" key="9">
    <source>
        <dbReference type="Proteomes" id="UP001293593"/>
    </source>
</evidence>
<dbReference type="SUPFAM" id="SSF57850">
    <property type="entry name" value="RING/U-box"/>
    <property type="match status" value="1"/>
</dbReference>
<dbReference type="PANTHER" id="PTHR47177:SF4">
    <property type="entry name" value="OS06G0283200 PROTEIN"/>
    <property type="match status" value="1"/>
</dbReference>
<feature type="compositionally biased region" description="Low complexity" evidence="5">
    <location>
        <begin position="212"/>
        <end position="224"/>
    </location>
</feature>
<evidence type="ECO:0008006" key="10">
    <source>
        <dbReference type="Google" id="ProtNLM"/>
    </source>
</evidence>
<dbReference type="SUPFAM" id="SSF57903">
    <property type="entry name" value="FYVE/PHD zinc finger"/>
    <property type="match status" value="1"/>
</dbReference>
<organism evidence="8 9">
    <name type="scientific">Acacia crassicarpa</name>
    <name type="common">northern wattle</name>
    <dbReference type="NCBI Taxonomy" id="499986"/>
    <lineage>
        <taxon>Eukaryota</taxon>
        <taxon>Viridiplantae</taxon>
        <taxon>Streptophyta</taxon>
        <taxon>Embryophyta</taxon>
        <taxon>Tracheophyta</taxon>
        <taxon>Spermatophyta</taxon>
        <taxon>Magnoliopsida</taxon>
        <taxon>eudicotyledons</taxon>
        <taxon>Gunneridae</taxon>
        <taxon>Pentapetalae</taxon>
        <taxon>rosids</taxon>
        <taxon>fabids</taxon>
        <taxon>Fabales</taxon>
        <taxon>Fabaceae</taxon>
        <taxon>Caesalpinioideae</taxon>
        <taxon>mimosoid clade</taxon>
        <taxon>Acacieae</taxon>
        <taxon>Acacia</taxon>
    </lineage>
</organism>
<dbReference type="PROSITE" id="PS50016">
    <property type="entry name" value="ZF_PHD_2"/>
    <property type="match status" value="1"/>
</dbReference>
<comment type="caution">
    <text evidence="8">The sequence shown here is derived from an EMBL/GenBank/DDBJ whole genome shotgun (WGS) entry which is preliminary data.</text>
</comment>
<dbReference type="EMBL" id="JAWXYG010000012">
    <property type="protein sequence ID" value="KAK4257281.1"/>
    <property type="molecule type" value="Genomic_DNA"/>
</dbReference>
<keyword evidence="3" id="KW-0862">Zinc</keyword>
<feature type="region of interest" description="Disordered" evidence="5">
    <location>
        <begin position="204"/>
        <end position="253"/>
    </location>
</feature>
<feature type="compositionally biased region" description="Basic and acidic residues" evidence="5">
    <location>
        <begin position="225"/>
        <end position="235"/>
    </location>
</feature>
<dbReference type="Gene3D" id="3.30.40.10">
    <property type="entry name" value="Zinc/RING finger domain, C3HC4 (zinc finger)"/>
    <property type="match status" value="2"/>
</dbReference>
<evidence type="ECO:0000256" key="3">
    <source>
        <dbReference type="ARBA" id="ARBA00022833"/>
    </source>
</evidence>
<feature type="domain" description="RING-type" evidence="7">
    <location>
        <begin position="38"/>
        <end position="79"/>
    </location>
</feature>
<feature type="region of interest" description="Disordered" evidence="5">
    <location>
        <begin position="1"/>
        <end position="33"/>
    </location>
</feature>
<reference evidence="8" key="1">
    <citation type="submission" date="2023-10" db="EMBL/GenBank/DDBJ databases">
        <title>Chromosome-level genome of the transformable northern wattle, Acacia crassicarpa.</title>
        <authorList>
            <person name="Massaro I."/>
            <person name="Sinha N.R."/>
            <person name="Poethig S."/>
            <person name="Leichty A.R."/>
        </authorList>
    </citation>
    <scope>NUCLEOTIDE SEQUENCE</scope>
    <source>
        <strain evidence="8">Acra3RX</strain>
        <tissue evidence="8">Leaf</tissue>
    </source>
</reference>
<dbReference type="Pfam" id="PF00628">
    <property type="entry name" value="PHD"/>
    <property type="match status" value="1"/>
</dbReference>
<evidence type="ECO:0000259" key="6">
    <source>
        <dbReference type="PROSITE" id="PS50016"/>
    </source>
</evidence>
<name>A0AAE1IUW0_9FABA</name>
<dbReference type="InterPro" id="IPR011011">
    <property type="entry name" value="Znf_FYVE_PHD"/>
</dbReference>
<dbReference type="InterPro" id="IPR013083">
    <property type="entry name" value="Znf_RING/FYVE/PHD"/>
</dbReference>
<dbReference type="AlphaFoldDB" id="A0AAE1IUW0"/>
<gene>
    <name evidence="8" type="ORF">QN277_006889</name>
</gene>
<feature type="region of interest" description="Disordered" evidence="5">
    <location>
        <begin position="288"/>
        <end position="343"/>
    </location>
</feature>
<evidence type="ECO:0000256" key="1">
    <source>
        <dbReference type="ARBA" id="ARBA00022723"/>
    </source>
</evidence>
<evidence type="ECO:0000259" key="7">
    <source>
        <dbReference type="PROSITE" id="PS50089"/>
    </source>
</evidence>